<accession>A0A8S3VEL0</accession>
<name>A0A8S3VEL0_MYTED</name>
<feature type="coiled-coil region" evidence="1">
    <location>
        <begin position="428"/>
        <end position="613"/>
    </location>
</feature>
<feature type="domain" description="CARD" evidence="4">
    <location>
        <begin position="81"/>
        <end position="170"/>
    </location>
</feature>
<dbReference type="Pfam" id="PF00619">
    <property type="entry name" value="CARD"/>
    <property type="match status" value="1"/>
</dbReference>
<feature type="domain" description="Death" evidence="3">
    <location>
        <begin position="1"/>
        <end position="79"/>
    </location>
</feature>
<sequence>MKLLPNHIGNQTFQLGIELGLSVVEMQTIERNHGTYLKRQTEHVLEKWRKNKEATYEVLLKTLYRLELSSVFEKLTYEVGFKEQLEDKIRDNENSIIQQIQTNKILDHMMTHLVISADDRLPIDHHPRPDDKNKELIKIILERVESSFTVFLGALQTSGYKELAKQLKCDDLSQIATLTTAENKRKNRNAYAQLMLHMLKRGVLEGPFTSKTTGWELPTLPPYMSIYFDEPSSSPDTDDKVPDWVNGELTSSVGSSLFRSNIGNPAASSTWKSLPSPISPQKSRRRAYTSIGIDLDRDPGYTSPSRGLEKPQPGPYDDSFLGRGHHQDRVHFMSDDEGSYIKKDEQKKKKDKIRKKGSDEELAQPSPPGYETGGVTNLFGTTGGTTFFDDHTKDYGKENIQMKTKMLEARFHEEKLKLQQRHDVAVQKDRKNTEIEELKANYRAKAKELEDTITKLERKIQSVVRDSQNVRETKDKQIAELRKMVEDTTEKRKSDFERKLTDLQTEFEQEKFDMQKQHTKNIQEILDDTNARLQKMEKEYSQQTHSTTSIIKELESRLHQLLSDSEQTAKAKANLEREKIDVESKLDRLSSDYSELRDSHKNLDREHQRMIEAHNQEMRTIKNKTDASLEFMKQEHNLSSAKATDTISDLEQSVDQLKRSLKDAEEQRQRQIREMEQVQQQGKIHLENLHDKQVRTMKLEMEHSEQSHQKQVHKLEQSIREKEDEIKSLQEQNKQQTAQSEKSLTDFKGQVEKNQTRMYDEMKQQMERVEADLNKSKQVREKQAREFQKQLDEERDQHERREVELKMSLEQEKAQYMKEFHQQKEMVLTEHDREIDTMKEQNRNEVYDIECRFKEKQDKDSKKIHMMEKQIQELREEVVQANQLRKQQLVELGLLREEEKQKMQRDHEAEVSKLRSEMEQQRLELQKSHSTELEKMLEKTNNRLKDIEREYNERGNRAAETINELQNTISHLRDEIKRIKDSGDKKLKDTTTKQEEDRRNMKKNYTTNLDSMRKDNESQHSRNRTLERRIEQMEADHDEKITQLKLAFEEKMRGLMPSSVRQELEDTIDSLKSQVNSLQQKTLVLQEDLDLRNQYPQFSASSPIKAL</sequence>
<keyword evidence="1" id="KW-0175">Coiled coil</keyword>
<protein>
    <submittedName>
        <fullName evidence="5">Centrosomal protein of 112 kDa</fullName>
    </submittedName>
</protein>
<feature type="region of interest" description="Disordered" evidence="2">
    <location>
        <begin position="265"/>
        <end position="375"/>
    </location>
</feature>
<evidence type="ECO:0000313" key="5">
    <source>
        <dbReference type="EMBL" id="CAG2256360.1"/>
    </source>
</evidence>
<feature type="region of interest" description="Disordered" evidence="2">
    <location>
        <begin position="775"/>
        <end position="801"/>
    </location>
</feature>
<dbReference type="PROSITE" id="PS50017">
    <property type="entry name" value="DEATH_DOMAIN"/>
    <property type="match status" value="1"/>
</dbReference>
<feature type="region of interest" description="Disordered" evidence="2">
    <location>
        <begin position="724"/>
        <end position="744"/>
    </location>
</feature>
<dbReference type="InterPro" id="IPR000488">
    <property type="entry name" value="Death_dom"/>
</dbReference>
<dbReference type="Proteomes" id="UP000683360">
    <property type="component" value="Unassembled WGS sequence"/>
</dbReference>
<proteinExistence type="predicted"/>
<dbReference type="AlphaFoldDB" id="A0A8S3VEL0"/>
<evidence type="ECO:0000256" key="2">
    <source>
        <dbReference type="SAM" id="MobiDB-lite"/>
    </source>
</evidence>
<feature type="coiled-coil region" evidence="1">
    <location>
        <begin position="1009"/>
        <end position="1088"/>
    </location>
</feature>
<dbReference type="InterPro" id="IPR055310">
    <property type="entry name" value="CEP112"/>
</dbReference>
<dbReference type="Pfam" id="PF14846">
    <property type="entry name" value="DUF4485"/>
    <property type="match status" value="1"/>
</dbReference>
<comment type="caution">
    <text evidence="5">The sequence shown here is derived from an EMBL/GenBank/DDBJ whole genome shotgun (WGS) entry which is preliminary data.</text>
</comment>
<dbReference type="GO" id="GO:0007165">
    <property type="term" value="P:signal transduction"/>
    <property type="evidence" value="ECO:0007669"/>
    <property type="project" value="InterPro"/>
</dbReference>
<feature type="region of interest" description="Disordered" evidence="2">
    <location>
        <begin position="983"/>
        <end position="1004"/>
    </location>
</feature>
<dbReference type="CDD" id="cd01670">
    <property type="entry name" value="Death"/>
    <property type="match status" value="1"/>
</dbReference>
<keyword evidence="6" id="KW-1185">Reference proteome</keyword>
<dbReference type="InterPro" id="IPR001315">
    <property type="entry name" value="CARD"/>
</dbReference>
<dbReference type="CDD" id="cd01671">
    <property type="entry name" value="CARD"/>
    <property type="match status" value="1"/>
</dbReference>
<evidence type="ECO:0000313" key="6">
    <source>
        <dbReference type="Proteomes" id="UP000683360"/>
    </source>
</evidence>
<dbReference type="PANTHER" id="PTHR18871">
    <property type="entry name" value="CENTROSOMAL PROTEIN OF 112 KDA"/>
    <property type="match status" value="1"/>
</dbReference>
<organism evidence="5 6">
    <name type="scientific">Mytilus edulis</name>
    <name type="common">Blue mussel</name>
    <dbReference type="NCBI Taxonomy" id="6550"/>
    <lineage>
        <taxon>Eukaryota</taxon>
        <taxon>Metazoa</taxon>
        <taxon>Spiralia</taxon>
        <taxon>Lophotrochozoa</taxon>
        <taxon>Mollusca</taxon>
        <taxon>Bivalvia</taxon>
        <taxon>Autobranchia</taxon>
        <taxon>Pteriomorphia</taxon>
        <taxon>Mytilida</taxon>
        <taxon>Mytiloidea</taxon>
        <taxon>Mytilidae</taxon>
        <taxon>Mytilinae</taxon>
        <taxon>Mytilus</taxon>
    </lineage>
</organism>
<dbReference type="SUPFAM" id="SSF47986">
    <property type="entry name" value="DEATH domain"/>
    <property type="match status" value="2"/>
</dbReference>
<dbReference type="Gene3D" id="1.10.533.10">
    <property type="entry name" value="Death Domain, Fas"/>
    <property type="match status" value="2"/>
</dbReference>
<dbReference type="InterPro" id="IPR011029">
    <property type="entry name" value="DEATH-like_dom_sf"/>
</dbReference>
<reference evidence="5" key="1">
    <citation type="submission" date="2021-03" db="EMBL/GenBank/DDBJ databases">
        <authorList>
            <person name="Bekaert M."/>
        </authorList>
    </citation>
    <scope>NUCLEOTIDE SEQUENCE</scope>
</reference>
<dbReference type="EMBL" id="CAJPWZ010003302">
    <property type="protein sequence ID" value="CAG2256360.1"/>
    <property type="molecule type" value="Genomic_DNA"/>
</dbReference>
<evidence type="ECO:0000259" key="4">
    <source>
        <dbReference type="PROSITE" id="PS50209"/>
    </source>
</evidence>
<feature type="compositionally biased region" description="Basic and acidic residues" evidence="2">
    <location>
        <begin position="983"/>
        <end position="999"/>
    </location>
</feature>
<evidence type="ECO:0000256" key="1">
    <source>
        <dbReference type="SAM" id="Coils"/>
    </source>
</evidence>
<dbReference type="PANTHER" id="PTHR18871:SF2">
    <property type="entry name" value="CENTROSOMAL PROTEIN OF 112 KDA"/>
    <property type="match status" value="1"/>
</dbReference>
<evidence type="ECO:0000259" key="3">
    <source>
        <dbReference type="PROSITE" id="PS50017"/>
    </source>
</evidence>
<feature type="compositionally biased region" description="Polar residues" evidence="2">
    <location>
        <begin position="729"/>
        <end position="742"/>
    </location>
</feature>
<dbReference type="GO" id="GO:0042981">
    <property type="term" value="P:regulation of apoptotic process"/>
    <property type="evidence" value="ECO:0007669"/>
    <property type="project" value="InterPro"/>
</dbReference>
<gene>
    <name evidence="5" type="ORF">MEDL_67695</name>
</gene>
<dbReference type="PROSITE" id="PS50209">
    <property type="entry name" value="CARD"/>
    <property type="match status" value="1"/>
</dbReference>
<dbReference type="OrthoDB" id="78101at2759"/>
<feature type="coiled-coil region" evidence="1">
    <location>
        <begin position="640"/>
        <end position="681"/>
    </location>
</feature>
<dbReference type="InterPro" id="IPR027831">
    <property type="entry name" value="DUF4485"/>
</dbReference>
<feature type="coiled-coil region" evidence="1">
    <location>
        <begin position="857"/>
        <end position="982"/>
    </location>
</feature>
<feature type="compositionally biased region" description="Basic and acidic residues" evidence="2">
    <location>
        <begin position="325"/>
        <end position="348"/>
    </location>
</feature>